<accession>A0AA35SMB2</accession>
<protein>
    <submittedName>
        <fullName evidence="2">Uncharacterized protein</fullName>
    </submittedName>
</protein>
<reference evidence="2" key="1">
    <citation type="submission" date="2023-03" db="EMBL/GenBank/DDBJ databases">
        <authorList>
            <person name="Steffen K."/>
            <person name="Cardenas P."/>
        </authorList>
    </citation>
    <scope>NUCLEOTIDE SEQUENCE</scope>
</reference>
<dbReference type="Proteomes" id="UP001174909">
    <property type="component" value="Unassembled WGS sequence"/>
</dbReference>
<gene>
    <name evidence="2" type="ORF">GBAR_LOCUS17996</name>
</gene>
<dbReference type="EMBL" id="CASHTH010002561">
    <property type="protein sequence ID" value="CAI8031743.1"/>
    <property type="molecule type" value="Genomic_DNA"/>
</dbReference>
<comment type="caution">
    <text evidence="2">The sequence shown here is derived from an EMBL/GenBank/DDBJ whole genome shotgun (WGS) entry which is preliminary data.</text>
</comment>
<evidence type="ECO:0000313" key="3">
    <source>
        <dbReference type="Proteomes" id="UP001174909"/>
    </source>
</evidence>
<evidence type="ECO:0000256" key="1">
    <source>
        <dbReference type="SAM" id="MobiDB-lite"/>
    </source>
</evidence>
<sequence>MSMEGLPTPIPFSLEGEEEEEEAPLPTPIPFSLEGEEEEEEAPTSFTHTPTQQDIELQKRLNRTRRLRKKKKEEEEEAPTSTLLPPPPTKKREMLVLSHPSAQFPVAKNRKLKRDD</sequence>
<proteinExistence type="predicted"/>
<feature type="region of interest" description="Disordered" evidence="1">
    <location>
        <begin position="1"/>
        <end position="116"/>
    </location>
</feature>
<feature type="compositionally biased region" description="Polar residues" evidence="1">
    <location>
        <begin position="44"/>
        <end position="55"/>
    </location>
</feature>
<feature type="compositionally biased region" description="Basic residues" evidence="1">
    <location>
        <begin position="60"/>
        <end position="71"/>
    </location>
</feature>
<keyword evidence="3" id="KW-1185">Reference proteome</keyword>
<name>A0AA35SMB2_GEOBA</name>
<organism evidence="2 3">
    <name type="scientific">Geodia barretti</name>
    <name type="common">Barrett's horny sponge</name>
    <dbReference type="NCBI Taxonomy" id="519541"/>
    <lineage>
        <taxon>Eukaryota</taxon>
        <taxon>Metazoa</taxon>
        <taxon>Porifera</taxon>
        <taxon>Demospongiae</taxon>
        <taxon>Heteroscleromorpha</taxon>
        <taxon>Tetractinellida</taxon>
        <taxon>Astrophorina</taxon>
        <taxon>Geodiidae</taxon>
        <taxon>Geodia</taxon>
    </lineage>
</organism>
<evidence type="ECO:0000313" key="2">
    <source>
        <dbReference type="EMBL" id="CAI8031743.1"/>
    </source>
</evidence>
<dbReference type="AlphaFoldDB" id="A0AA35SMB2"/>